<reference evidence="4" key="1">
    <citation type="journal article" date="2019" name="Int. J. Syst. Evol. Microbiol.">
        <title>The Global Catalogue of Microorganisms (GCM) 10K type strain sequencing project: providing services to taxonomists for standard genome sequencing and annotation.</title>
        <authorList>
            <consortium name="The Broad Institute Genomics Platform"/>
            <consortium name="The Broad Institute Genome Sequencing Center for Infectious Disease"/>
            <person name="Wu L."/>
            <person name="Ma J."/>
        </authorList>
    </citation>
    <scope>NUCLEOTIDE SEQUENCE [LARGE SCALE GENOMIC DNA]</scope>
    <source>
        <strain evidence="4">JCM 17705</strain>
    </source>
</reference>
<dbReference type="Pfam" id="PF16391">
    <property type="entry name" value="DUF5000"/>
    <property type="match status" value="1"/>
</dbReference>
<comment type="caution">
    <text evidence="3">The sequence shown here is derived from an EMBL/GenBank/DDBJ whole genome shotgun (WGS) entry which is preliminary data.</text>
</comment>
<dbReference type="InterPro" id="IPR008979">
    <property type="entry name" value="Galactose-bd-like_sf"/>
</dbReference>
<keyword evidence="4" id="KW-1185">Reference proteome</keyword>
<dbReference type="SUPFAM" id="SSF49785">
    <property type="entry name" value="Galactose-binding domain-like"/>
    <property type="match status" value="1"/>
</dbReference>
<dbReference type="RefSeq" id="WP_345208964.1">
    <property type="nucleotide sequence ID" value="NZ_BAABFT010000001.1"/>
</dbReference>
<accession>A0ABP8FMM4</accession>
<dbReference type="PROSITE" id="PS51257">
    <property type="entry name" value="PROKAR_LIPOPROTEIN"/>
    <property type="match status" value="1"/>
</dbReference>
<gene>
    <name evidence="3" type="ORF">GCM10023149_00550</name>
</gene>
<dbReference type="EMBL" id="BAABFT010000001">
    <property type="protein sequence ID" value="GAA4307099.1"/>
    <property type="molecule type" value="Genomic_DNA"/>
</dbReference>
<dbReference type="SUPFAM" id="SSF49265">
    <property type="entry name" value="Fibronectin type III"/>
    <property type="match status" value="1"/>
</dbReference>
<dbReference type="Gene3D" id="2.60.40.10">
    <property type="entry name" value="Immunoglobulins"/>
    <property type="match status" value="1"/>
</dbReference>
<feature type="domain" description="DUF5000" evidence="2">
    <location>
        <begin position="262"/>
        <end position="399"/>
    </location>
</feature>
<feature type="signal peptide" evidence="1">
    <location>
        <begin position="1"/>
        <end position="15"/>
    </location>
</feature>
<dbReference type="Gene3D" id="2.60.120.260">
    <property type="entry name" value="Galactose-binding domain-like"/>
    <property type="match status" value="1"/>
</dbReference>
<protein>
    <submittedName>
        <fullName evidence="3">DUF4998 domain-containing protein</fullName>
    </submittedName>
</protein>
<sequence>MKKIIYIIFSCLALAAVYSCNKQVTDFKEFYNDHEIVYTGAVGNVTTHPGNLRVELKWKSSTDPSITKYVVYWNNRADSQVVNITAKTDSVSTIINGLNEFVYSFVIYSQDGKGNRSISKEVNNVKVYGPIYNSTLLNRAYDGNTPFVNLTTGAVRLNFTNADTINIATEIRYTKTSGENVTLNLSGDSSSILLPDFKYGTDVTYKSSYIPERSSIDVFQVADYSTYPTIFRLVQCPKSLFKAISLPNDVHADFGTSLEKMWDGSVGPQGYPNIFHSNEARLPHHFTFDLGAVYNYLAQVEETGRDQSHNPLDFEIWGIATDNINAAATNLPSTDAGWKDEMVAKGWTLLKEVVRTDDGKAAYKTDLLSSPHPVRYIRIRVKTNFSGENYSNISEFTFWNRE</sequence>
<evidence type="ECO:0000313" key="3">
    <source>
        <dbReference type="EMBL" id="GAA4307099.1"/>
    </source>
</evidence>
<dbReference type="CDD" id="cd00063">
    <property type="entry name" value="FN3"/>
    <property type="match status" value="1"/>
</dbReference>
<dbReference type="InterPro" id="IPR013783">
    <property type="entry name" value="Ig-like_fold"/>
</dbReference>
<dbReference type="InterPro" id="IPR003961">
    <property type="entry name" value="FN3_dom"/>
</dbReference>
<evidence type="ECO:0000256" key="1">
    <source>
        <dbReference type="SAM" id="SignalP"/>
    </source>
</evidence>
<dbReference type="InterPro" id="IPR032164">
    <property type="entry name" value="DUF5000"/>
</dbReference>
<evidence type="ECO:0000259" key="2">
    <source>
        <dbReference type="Pfam" id="PF16391"/>
    </source>
</evidence>
<dbReference type="InterPro" id="IPR036116">
    <property type="entry name" value="FN3_sf"/>
</dbReference>
<dbReference type="Proteomes" id="UP001500582">
    <property type="component" value="Unassembled WGS sequence"/>
</dbReference>
<dbReference type="Pfam" id="PF16389">
    <property type="entry name" value="DUF4998"/>
    <property type="match status" value="1"/>
</dbReference>
<keyword evidence="1" id="KW-0732">Signal</keyword>
<evidence type="ECO:0000313" key="4">
    <source>
        <dbReference type="Proteomes" id="UP001500582"/>
    </source>
</evidence>
<proteinExistence type="predicted"/>
<feature type="chain" id="PRO_5046886831" evidence="1">
    <location>
        <begin position="16"/>
        <end position="402"/>
    </location>
</feature>
<name>A0ABP8FMM4_9SPHI</name>
<organism evidence="3 4">
    <name type="scientific">Mucilaginibacter gynuensis</name>
    <dbReference type="NCBI Taxonomy" id="1302236"/>
    <lineage>
        <taxon>Bacteria</taxon>
        <taxon>Pseudomonadati</taxon>
        <taxon>Bacteroidota</taxon>
        <taxon>Sphingobacteriia</taxon>
        <taxon>Sphingobacteriales</taxon>
        <taxon>Sphingobacteriaceae</taxon>
        <taxon>Mucilaginibacter</taxon>
    </lineage>
</organism>